<comment type="caution">
    <text evidence="1">The sequence shown here is derived from an EMBL/GenBank/DDBJ whole genome shotgun (WGS) entry which is preliminary data.</text>
</comment>
<gene>
    <name evidence="1" type="ORF">EDD18DRAFT_1151454</name>
</gene>
<sequence>MKIVLVIISIVIPRRAFKDRSPIIGLMTVAFRVVFRGMPDVPIAFRAVFAASRLSEPFAVQGFVNKEGSHVHQ</sequence>
<protein>
    <submittedName>
        <fullName evidence="1">Uncharacterized protein</fullName>
    </submittedName>
</protein>
<dbReference type="EMBL" id="JAUEPU010000009">
    <property type="protein sequence ID" value="KAK0499502.1"/>
    <property type="molecule type" value="Genomic_DNA"/>
</dbReference>
<name>A0AA39QAW4_9AGAR</name>
<keyword evidence="2" id="KW-1185">Reference proteome</keyword>
<dbReference type="Proteomes" id="UP001175228">
    <property type="component" value="Unassembled WGS sequence"/>
</dbReference>
<reference evidence="1" key="1">
    <citation type="submission" date="2023-06" db="EMBL/GenBank/DDBJ databases">
        <authorList>
            <consortium name="Lawrence Berkeley National Laboratory"/>
            <person name="Ahrendt S."/>
            <person name="Sahu N."/>
            <person name="Indic B."/>
            <person name="Wong-Bajracharya J."/>
            <person name="Merenyi Z."/>
            <person name="Ke H.-M."/>
            <person name="Monk M."/>
            <person name="Kocsube S."/>
            <person name="Drula E."/>
            <person name="Lipzen A."/>
            <person name="Balint B."/>
            <person name="Henrissat B."/>
            <person name="Andreopoulos B."/>
            <person name="Martin F.M."/>
            <person name="Harder C.B."/>
            <person name="Rigling D."/>
            <person name="Ford K.L."/>
            <person name="Foster G.D."/>
            <person name="Pangilinan J."/>
            <person name="Papanicolaou A."/>
            <person name="Barry K."/>
            <person name="LaButti K."/>
            <person name="Viragh M."/>
            <person name="Koriabine M."/>
            <person name="Yan M."/>
            <person name="Riley R."/>
            <person name="Champramary S."/>
            <person name="Plett K.L."/>
            <person name="Tsai I.J."/>
            <person name="Slot J."/>
            <person name="Sipos G."/>
            <person name="Plett J."/>
            <person name="Nagy L.G."/>
            <person name="Grigoriev I.V."/>
        </authorList>
    </citation>
    <scope>NUCLEOTIDE SEQUENCE</scope>
    <source>
        <strain evidence="1">HWK02</strain>
    </source>
</reference>
<evidence type="ECO:0000313" key="1">
    <source>
        <dbReference type="EMBL" id="KAK0499502.1"/>
    </source>
</evidence>
<dbReference type="AlphaFoldDB" id="A0AA39QAW4"/>
<organism evidence="1 2">
    <name type="scientific">Armillaria luteobubalina</name>
    <dbReference type="NCBI Taxonomy" id="153913"/>
    <lineage>
        <taxon>Eukaryota</taxon>
        <taxon>Fungi</taxon>
        <taxon>Dikarya</taxon>
        <taxon>Basidiomycota</taxon>
        <taxon>Agaricomycotina</taxon>
        <taxon>Agaricomycetes</taxon>
        <taxon>Agaricomycetidae</taxon>
        <taxon>Agaricales</taxon>
        <taxon>Marasmiineae</taxon>
        <taxon>Physalacriaceae</taxon>
        <taxon>Armillaria</taxon>
    </lineage>
</organism>
<accession>A0AA39QAW4</accession>
<evidence type="ECO:0000313" key="2">
    <source>
        <dbReference type="Proteomes" id="UP001175228"/>
    </source>
</evidence>
<proteinExistence type="predicted"/>